<protein>
    <recommendedName>
        <fullName evidence="3">Lipoprotein</fullName>
    </recommendedName>
</protein>
<dbReference type="EMBL" id="FLYE01000048">
    <property type="protein sequence ID" value="SCA58259.1"/>
    <property type="molecule type" value="Genomic_DNA"/>
</dbReference>
<proteinExistence type="predicted"/>
<dbReference type="STRING" id="1867952.MTBPR1_90106"/>
<evidence type="ECO:0008006" key="3">
    <source>
        <dbReference type="Google" id="ProtNLM"/>
    </source>
</evidence>
<keyword evidence="2" id="KW-1185">Reference proteome</keyword>
<gene>
    <name evidence="1" type="ORF">MTBPR1_90106</name>
</gene>
<sequence length="214" mass="24466">MKRSIFSLMIYSCLLCSCVTPQYRDASTHKGEVKALDINYKVSGLFHRDPVDCVSVMKSKSVGDPKLGQMISIAFARHLGEKVDRVIFPRKRERMVKKQGYDLTHKGDRRRYSLYSKCRFYGVAELYDLGDDYVGFAAKKHVGVRLDIRRFEDDEPLWQAAHTVWRADGAMPLSPFSVIGGMTSATLFKNDREILPSLVDDAMRRMVKTLPYSL</sequence>
<organism evidence="1 2">
    <name type="scientific">Candidatus Terasakiella magnetica</name>
    <dbReference type="NCBI Taxonomy" id="1867952"/>
    <lineage>
        <taxon>Bacteria</taxon>
        <taxon>Pseudomonadati</taxon>
        <taxon>Pseudomonadota</taxon>
        <taxon>Alphaproteobacteria</taxon>
        <taxon>Rhodospirillales</taxon>
        <taxon>Terasakiellaceae</taxon>
        <taxon>Terasakiella</taxon>
    </lineage>
</organism>
<reference evidence="1 2" key="1">
    <citation type="submission" date="2016-07" db="EMBL/GenBank/DDBJ databases">
        <authorList>
            <person name="Lefevre C.T."/>
        </authorList>
    </citation>
    <scope>NUCLEOTIDE SEQUENCE [LARGE SCALE GENOMIC DNA]</scope>
    <source>
        <strain evidence="1">PR1</strain>
    </source>
</reference>
<dbReference type="AlphaFoldDB" id="A0A1C3RMA7"/>
<dbReference type="PROSITE" id="PS51257">
    <property type="entry name" value="PROKAR_LIPOPROTEIN"/>
    <property type="match status" value="1"/>
</dbReference>
<accession>A0A1C3RMA7</accession>
<evidence type="ECO:0000313" key="1">
    <source>
        <dbReference type="EMBL" id="SCA58259.1"/>
    </source>
</evidence>
<evidence type="ECO:0000313" key="2">
    <source>
        <dbReference type="Proteomes" id="UP000231658"/>
    </source>
</evidence>
<name>A0A1C3RMA7_9PROT</name>
<dbReference type="Proteomes" id="UP000231658">
    <property type="component" value="Unassembled WGS sequence"/>
</dbReference>